<dbReference type="Gene3D" id="3.90.1140.10">
    <property type="entry name" value="Cyclic phosphodiesterase"/>
    <property type="match status" value="1"/>
</dbReference>
<reference evidence="2" key="1">
    <citation type="submission" date="2020-02" db="EMBL/GenBank/DDBJ databases">
        <authorList>
            <person name="Meier V. D."/>
        </authorList>
    </citation>
    <scope>NUCLEOTIDE SEQUENCE</scope>
    <source>
        <strain evidence="2">AVDCRST_MAG35</strain>
    </source>
</reference>
<dbReference type="InterPro" id="IPR050580">
    <property type="entry name" value="2H_phosphoesterase_YjcG-like"/>
</dbReference>
<dbReference type="SUPFAM" id="SSF55144">
    <property type="entry name" value="LigT-like"/>
    <property type="match status" value="1"/>
</dbReference>
<feature type="region of interest" description="Disordered" evidence="1">
    <location>
        <begin position="1"/>
        <end position="22"/>
    </location>
</feature>
<dbReference type="InterPro" id="IPR009097">
    <property type="entry name" value="Cyclic_Pdiesterase"/>
</dbReference>
<dbReference type="PANTHER" id="PTHR40037">
    <property type="entry name" value="PHOSPHOESTERASE YJCG-RELATED"/>
    <property type="match status" value="1"/>
</dbReference>
<dbReference type="AlphaFoldDB" id="A0A6J4PFQ3"/>
<proteinExistence type="predicted"/>
<name>A0A6J4PFQ3_9ACTN</name>
<feature type="compositionally biased region" description="Low complexity" evidence="1">
    <location>
        <begin position="1"/>
        <end position="12"/>
    </location>
</feature>
<sequence>MSAPATPGAAAGAREHPPGRIGVAIPVPAPLGELLQRRRAESGDPLAWTVPTHVTLVPPVAVADEHLPQVHEHLAGVASCSAPFAIRLQGTGTFRPVSPVVFVRLAAGAAEVSRIEERVRAGVLAGERRFPFHPHVTLAQDVGDDALDRAVAALAHFEADFAVDRFLLYRHDADGVWRPETEYALG</sequence>
<gene>
    <name evidence="2" type="ORF">AVDCRST_MAG35-1371</name>
</gene>
<evidence type="ECO:0000256" key="1">
    <source>
        <dbReference type="SAM" id="MobiDB-lite"/>
    </source>
</evidence>
<evidence type="ECO:0000313" key="2">
    <source>
        <dbReference type="EMBL" id="CAA9409624.1"/>
    </source>
</evidence>
<accession>A0A6J4PFQ3</accession>
<protein>
    <submittedName>
        <fullName evidence="2">2H phosphoesterase superfamily protein Bsu1186 (YjcG)</fullName>
    </submittedName>
</protein>
<dbReference type="PANTHER" id="PTHR40037:SF1">
    <property type="entry name" value="PHOSPHOESTERASE SAOUHSC_00951-RELATED"/>
    <property type="match status" value="1"/>
</dbReference>
<dbReference type="EMBL" id="CADCUY010000282">
    <property type="protein sequence ID" value="CAA9409624.1"/>
    <property type="molecule type" value="Genomic_DNA"/>
</dbReference>
<organism evidence="2">
    <name type="scientific">uncultured Quadrisphaera sp</name>
    <dbReference type="NCBI Taxonomy" id="904978"/>
    <lineage>
        <taxon>Bacteria</taxon>
        <taxon>Bacillati</taxon>
        <taxon>Actinomycetota</taxon>
        <taxon>Actinomycetes</taxon>
        <taxon>Kineosporiales</taxon>
        <taxon>Kineosporiaceae</taxon>
        <taxon>Quadrisphaera</taxon>
        <taxon>environmental samples</taxon>
    </lineage>
</organism>
<dbReference type="Pfam" id="PF13563">
    <property type="entry name" value="2_5_RNA_ligase2"/>
    <property type="match status" value="1"/>
</dbReference>